<protein>
    <submittedName>
        <fullName evidence="1">Uncharacterized protein</fullName>
    </submittedName>
</protein>
<evidence type="ECO:0000313" key="2">
    <source>
        <dbReference type="Proteomes" id="UP000188354"/>
    </source>
</evidence>
<name>A0A1J7HEP3_LUPAN</name>
<dbReference type="EMBL" id="CM007372">
    <property type="protein sequence ID" value="OIW00841.1"/>
    <property type="molecule type" value="Genomic_DNA"/>
</dbReference>
<evidence type="ECO:0000313" key="1">
    <source>
        <dbReference type="EMBL" id="OIW00841.1"/>
    </source>
</evidence>
<dbReference type="OMA" id="RACKNGW"/>
<dbReference type="Gramene" id="OIW00841">
    <property type="protein sequence ID" value="OIW00841"/>
    <property type="gene ID" value="TanjilG_12245"/>
</dbReference>
<dbReference type="AlphaFoldDB" id="A0A1J7HEP3"/>
<reference evidence="1 2" key="1">
    <citation type="journal article" date="2017" name="Plant Biotechnol. J.">
        <title>A comprehensive draft genome sequence for lupin (Lupinus angustifolius), an emerging health food: insights into plant-microbe interactions and legume evolution.</title>
        <authorList>
            <person name="Hane J.K."/>
            <person name="Ming Y."/>
            <person name="Kamphuis L.G."/>
            <person name="Nelson M.N."/>
            <person name="Garg G."/>
            <person name="Atkins C.A."/>
            <person name="Bayer P.E."/>
            <person name="Bravo A."/>
            <person name="Bringans S."/>
            <person name="Cannon S."/>
            <person name="Edwards D."/>
            <person name="Foley R."/>
            <person name="Gao L.L."/>
            <person name="Harrison M.J."/>
            <person name="Huang W."/>
            <person name="Hurgobin B."/>
            <person name="Li S."/>
            <person name="Liu C.W."/>
            <person name="McGrath A."/>
            <person name="Morahan G."/>
            <person name="Murray J."/>
            <person name="Weller J."/>
            <person name="Jian J."/>
            <person name="Singh K.B."/>
        </authorList>
    </citation>
    <scope>NUCLEOTIDE SEQUENCE [LARGE SCALE GENOMIC DNA]</scope>
    <source>
        <strain evidence="2">cv. Tanjil</strain>
        <tissue evidence="1">Whole plant</tissue>
    </source>
</reference>
<accession>A0A1J7HEP3</accession>
<keyword evidence="2" id="KW-1185">Reference proteome</keyword>
<gene>
    <name evidence="1" type="ORF">TanjilG_12245</name>
</gene>
<organism evidence="1 2">
    <name type="scientific">Lupinus angustifolius</name>
    <name type="common">Narrow-leaved blue lupine</name>
    <dbReference type="NCBI Taxonomy" id="3871"/>
    <lineage>
        <taxon>Eukaryota</taxon>
        <taxon>Viridiplantae</taxon>
        <taxon>Streptophyta</taxon>
        <taxon>Embryophyta</taxon>
        <taxon>Tracheophyta</taxon>
        <taxon>Spermatophyta</taxon>
        <taxon>Magnoliopsida</taxon>
        <taxon>eudicotyledons</taxon>
        <taxon>Gunneridae</taxon>
        <taxon>Pentapetalae</taxon>
        <taxon>rosids</taxon>
        <taxon>fabids</taxon>
        <taxon>Fabales</taxon>
        <taxon>Fabaceae</taxon>
        <taxon>Papilionoideae</taxon>
        <taxon>50 kb inversion clade</taxon>
        <taxon>genistoids sensu lato</taxon>
        <taxon>core genistoids</taxon>
        <taxon>Genisteae</taxon>
        <taxon>Lupinus</taxon>
    </lineage>
</organism>
<proteinExistence type="predicted"/>
<dbReference type="Proteomes" id="UP000188354">
    <property type="component" value="Chromosome LG12"/>
</dbReference>
<sequence>MADFEDKVKHTAKKAKVVAKKAKKAVVKGGVKVVGACKKGWAKLRKSIKEFQDKNKNKKTEYLGRDNH</sequence>